<dbReference type="GO" id="GO:0008855">
    <property type="term" value="F:exodeoxyribonuclease VII activity"/>
    <property type="evidence" value="ECO:0007669"/>
    <property type="project" value="UniProtKB-UniRule"/>
</dbReference>
<dbReference type="InterPro" id="IPR020579">
    <property type="entry name" value="Exonuc_VII_lsu_C"/>
</dbReference>
<comment type="function">
    <text evidence="5">Bidirectionally degrades single-stranded DNA into large acid-insoluble oligonucleotides, which are then degraded further into small acid-soluble oligonucleotides.</text>
</comment>
<dbReference type="EMBL" id="LCKX01000004">
    <property type="protein sequence ID" value="KKU07915.1"/>
    <property type="molecule type" value="Genomic_DNA"/>
</dbReference>
<gene>
    <name evidence="5" type="primary">xseA</name>
    <name evidence="9" type="ORF">UX10_C0004G0043</name>
</gene>
<accession>A0A0G1QGY5</accession>
<comment type="similarity">
    <text evidence="5 6">Belongs to the XseA family.</text>
</comment>
<comment type="subunit">
    <text evidence="5">Heterooligomer composed of large and small subunits.</text>
</comment>
<dbReference type="PANTHER" id="PTHR30008:SF0">
    <property type="entry name" value="EXODEOXYRIBONUCLEASE 7 LARGE SUBUNIT"/>
    <property type="match status" value="1"/>
</dbReference>
<dbReference type="Pfam" id="PF13742">
    <property type="entry name" value="tRNA_anti_2"/>
    <property type="match status" value="1"/>
</dbReference>
<keyword evidence="3 5" id="KW-0378">Hydrolase</keyword>
<organism evidence="9 10">
    <name type="scientific">Candidatus Magasanikbacteria bacterium GW2011_GWA2_45_39</name>
    <dbReference type="NCBI Taxonomy" id="1619041"/>
    <lineage>
        <taxon>Bacteria</taxon>
        <taxon>Candidatus Magasanikiibacteriota</taxon>
    </lineage>
</organism>
<evidence type="ECO:0000256" key="4">
    <source>
        <dbReference type="ARBA" id="ARBA00022839"/>
    </source>
</evidence>
<evidence type="ECO:0000256" key="1">
    <source>
        <dbReference type="ARBA" id="ARBA00022490"/>
    </source>
</evidence>
<dbReference type="GO" id="GO:0003676">
    <property type="term" value="F:nucleic acid binding"/>
    <property type="evidence" value="ECO:0007669"/>
    <property type="project" value="InterPro"/>
</dbReference>
<dbReference type="CDD" id="cd04489">
    <property type="entry name" value="ExoVII_LU_OBF"/>
    <property type="match status" value="1"/>
</dbReference>
<dbReference type="PATRIC" id="fig|1619041.3.peg.184"/>
<keyword evidence="1 5" id="KW-0963">Cytoplasm</keyword>
<dbReference type="InterPro" id="IPR003753">
    <property type="entry name" value="Exonuc_VII_L"/>
</dbReference>
<dbReference type="GO" id="GO:0009318">
    <property type="term" value="C:exodeoxyribonuclease VII complex"/>
    <property type="evidence" value="ECO:0007669"/>
    <property type="project" value="UniProtKB-UniRule"/>
</dbReference>
<dbReference type="EC" id="3.1.11.6" evidence="5"/>
<dbReference type="PANTHER" id="PTHR30008">
    <property type="entry name" value="EXODEOXYRIBONUCLEASE 7 LARGE SUBUNIT"/>
    <property type="match status" value="1"/>
</dbReference>
<evidence type="ECO:0000256" key="3">
    <source>
        <dbReference type="ARBA" id="ARBA00022801"/>
    </source>
</evidence>
<dbReference type="InterPro" id="IPR025824">
    <property type="entry name" value="OB-fold_nuc-bd_dom"/>
</dbReference>
<protein>
    <recommendedName>
        <fullName evidence="5">Exodeoxyribonuclease 7 large subunit</fullName>
        <ecNumber evidence="5">3.1.11.6</ecNumber>
    </recommendedName>
    <alternativeName>
        <fullName evidence="5">Exodeoxyribonuclease VII large subunit</fullName>
        <shortName evidence="5">Exonuclease VII large subunit</shortName>
    </alternativeName>
</protein>
<evidence type="ECO:0000313" key="10">
    <source>
        <dbReference type="Proteomes" id="UP000033999"/>
    </source>
</evidence>
<keyword evidence="4 5" id="KW-0269">Exonuclease</keyword>
<dbReference type="AlphaFoldDB" id="A0A0G1QGY5"/>
<evidence type="ECO:0000259" key="7">
    <source>
        <dbReference type="Pfam" id="PF02601"/>
    </source>
</evidence>
<dbReference type="Proteomes" id="UP000033999">
    <property type="component" value="Unassembled WGS sequence"/>
</dbReference>
<dbReference type="GO" id="GO:0006308">
    <property type="term" value="P:DNA catabolic process"/>
    <property type="evidence" value="ECO:0007669"/>
    <property type="project" value="UniProtKB-UniRule"/>
</dbReference>
<evidence type="ECO:0000256" key="5">
    <source>
        <dbReference type="HAMAP-Rule" id="MF_00378"/>
    </source>
</evidence>
<evidence type="ECO:0000256" key="6">
    <source>
        <dbReference type="RuleBase" id="RU004355"/>
    </source>
</evidence>
<evidence type="ECO:0000313" key="9">
    <source>
        <dbReference type="EMBL" id="KKU07915.1"/>
    </source>
</evidence>
<comment type="catalytic activity">
    <reaction evidence="5 6">
        <text>Exonucleolytic cleavage in either 5'- to 3'- or 3'- to 5'-direction to yield nucleoside 5'-phosphates.</text>
        <dbReference type="EC" id="3.1.11.6"/>
    </reaction>
</comment>
<dbReference type="HAMAP" id="MF_00378">
    <property type="entry name" value="Exonuc_7_L"/>
    <property type="match status" value="1"/>
</dbReference>
<comment type="caution">
    <text evidence="9">The sequence shown here is derived from an EMBL/GenBank/DDBJ whole genome shotgun (WGS) entry which is preliminary data.</text>
</comment>
<dbReference type="GO" id="GO:0005737">
    <property type="term" value="C:cytoplasm"/>
    <property type="evidence" value="ECO:0007669"/>
    <property type="project" value="UniProtKB-SubCell"/>
</dbReference>
<reference evidence="9 10" key="1">
    <citation type="journal article" date="2015" name="Nature">
        <title>rRNA introns, odd ribosomes, and small enigmatic genomes across a large radiation of phyla.</title>
        <authorList>
            <person name="Brown C.T."/>
            <person name="Hug L.A."/>
            <person name="Thomas B.C."/>
            <person name="Sharon I."/>
            <person name="Castelle C.J."/>
            <person name="Singh A."/>
            <person name="Wilkins M.J."/>
            <person name="Williams K.H."/>
            <person name="Banfield J.F."/>
        </authorList>
    </citation>
    <scope>NUCLEOTIDE SEQUENCE [LARGE SCALE GENOMIC DNA]</scope>
</reference>
<evidence type="ECO:0000256" key="2">
    <source>
        <dbReference type="ARBA" id="ARBA00022722"/>
    </source>
</evidence>
<proteinExistence type="inferred from homology"/>
<sequence length="421" mass="46760">MNTVFSVSKFIEFLNDSLAALVPYGDVAVEGEVANFKISQQKWVWFDIKDETGVLNCFMTTWDLKVPLEDGMKIRAYGYPKIYQKSGKFSITVKAIELVGEGALKKAFLMLKAKLEAEGLFAIARKRALPRFPEHVALITSTGAAAYTDFLRIARERWGGVEIDVLSVAVQGIQAIPEVVGAFRYVNAHAREYDVCVLTRGGGSMEDLQAFNSEEVARAVYGSMVPVVCGVGHERDETLADYVADTRAATPSHAAEIVFPERHEVLQSIAHYCARINRVVESNVQTRQHAIHSSVSRLDSFFARRVEFLSHCAERVGSAGSRIAERVRAAQQNVAHAHARVSSTFEHVFEKIFERVAHNERMLKTLSPEAVIQRGYSIIYTADGTKPVTSISQVDTGDRIRVKLKDGSLLAETLKNFNSLF</sequence>
<keyword evidence="2 5" id="KW-0540">Nuclease</keyword>
<comment type="subcellular location">
    <subcellularLocation>
        <location evidence="5 6">Cytoplasm</location>
    </subcellularLocation>
</comment>
<feature type="domain" description="Exonuclease VII large subunit C-terminal" evidence="7">
    <location>
        <begin position="120"/>
        <end position="411"/>
    </location>
</feature>
<dbReference type="NCBIfam" id="TIGR00237">
    <property type="entry name" value="xseA"/>
    <property type="match status" value="1"/>
</dbReference>
<dbReference type="Pfam" id="PF02601">
    <property type="entry name" value="Exonuc_VII_L"/>
    <property type="match status" value="1"/>
</dbReference>
<name>A0A0G1QGY5_9BACT</name>
<feature type="domain" description="OB-fold nucleic acid binding" evidence="8">
    <location>
        <begin position="6"/>
        <end position="97"/>
    </location>
</feature>
<evidence type="ECO:0000259" key="8">
    <source>
        <dbReference type="Pfam" id="PF13742"/>
    </source>
</evidence>